<evidence type="ECO:0000259" key="3">
    <source>
        <dbReference type="Pfam" id="PF02979"/>
    </source>
</evidence>
<dbReference type="Proteomes" id="UP000460221">
    <property type="component" value="Unassembled WGS sequence"/>
</dbReference>
<protein>
    <submittedName>
        <fullName evidence="4">NHLP leader peptide family natural product</fullName>
    </submittedName>
</protein>
<dbReference type="GO" id="GO:0003824">
    <property type="term" value="F:catalytic activity"/>
    <property type="evidence" value="ECO:0007669"/>
    <property type="project" value="InterPro"/>
</dbReference>
<dbReference type="GO" id="GO:0046914">
    <property type="term" value="F:transition metal ion binding"/>
    <property type="evidence" value="ECO:0007669"/>
    <property type="project" value="InterPro"/>
</dbReference>
<keyword evidence="1" id="KW-0479">Metal-binding</keyword>
<dbReference type="NCBIfam" id="TIGR03793">
    <property type="entry name" value="leader_NHLP"/>
    <property type="match status" value="1"/>
</dbReference>
<dbReference type="RefSeq" id="WP_154767707.1">
    <property type="nucleotide sequence ID" value="NZ_WLYK01000001.1"/>
</dbReference>
<gene>
    <name evidence="4" type="ORF">GIS00_08505</name>
</gene>
<accession>A0A7K1FL79</accession>
<keyword evidence="2" id="KW-1133">Transmembrane helix</keyword>
<evidence type="ECO:0000256" key="2">
    <source>
        <dbReference type="SAM" id="Phobius"/>
    </source>
</evidence>
<evidence type="ECO:0000256" key="1">
    <source>
        <dbReference type="ARBA" id="ARBA00022723"/>
    </source>
</evidence>
<keyword evidence="2" id="KW-0472">Membrane</keyword>
<feature type="transmembrane region" description="Helical" evidence="2">
    <location>
        <begin position="108"/>
        <end position="129"/>
    </location>
</feature>
<feature type="domain" description="Nitrile hydratase alpha/Thiocyanate hydrolase gamma" evidence="3">
    <location>
        <begin position="27"/>
        <end position="86"/>
    </location>
</feature>
<evidence type="ECO:0000313" key="4">
    <source>
        <dbReference type="EMBL" id="MTD13983.1"/>
    </source>
</evidence>
<dbReference type="Gene3D" id="3.90.330.10">
    <property type="entry name" value="Nitrile hydratase alpha /Thiocyanate hydrolase gamma"/>
    <property type="match status" value="1"/>
</dbReference>
<sequence>MTLSAAPATETTPAPLDLVRARAAFDPEFRAALLADPRAVLAEAGVVVPETISITVAESTDDNLVLALPPVVDESAELTEDGLADVSGGATPMVVIGLMGMEVVKDAALGYLAWTAGAGAVFGAGYAGYKKATS</sequence>
<dbReference type="InterPro" id="IPR022513">
    <property type="entry name" value="TOMM_pelo"/>
</dbReference>
<dbReference type="InterPro" id="IPR004232">
    <property type="entry name" value="CN_Hdrtase_a/SCN_Hdrlase_g"/>
</dbReference>
<proteinExistence type="predicted"/>
<keyword evidence="5" id="KW-1185">Reference proteome</keyword>
<dbReference type="Pfam" id="PF02979">
    <property type="entry name" value="NHase_alpha"/>
    <property type="match status" value="1"/>
</dbReference>
<evidence type="ECO:0000313" key="5">
    <source>
        <dbReference type="Proteomes" id="UP000460221"/>
    </source>
</evidence>
<dbReference type="InterPro" id="IPR036648">
    <property type="entry name" value="CN_Hdrase_a/SCN_Hdrase_g_sf"/>
</dbReference>
<dbReference type="AlphaFoldDB" id="A0A7K1FL79"/>
<reference evidence="4 5" key="1">
    <citation type="submission" date="2019-11" db="EMBL/GenBank/DDBJ databases">
        <authorList>
            <person name="Jiang L.-Q."/>
        </authorList>
    </citation>
    <scope>NUCLEOTIDE SEQUENCE [LARGE SCALE GENOMIC DNA]</scope>
    <source>
        <strain evidence="4 5">YIM 132087</strain>
    </source>
</reference>
<keyword evidence="2" id="KW-0812">Transmembrane</keyword>
<dbReference type="EMBL" id="WLYK01000001">
    <property type="protein sequence ID" value="MTD13983.1"/>
    <property type="molecule type" value="Genomic_DNA"/>
</dbReference>
<name>A0A7K1FL79_9ACTN</name>
<dbReference type="SUPFAM" id="SSF56209">
    <property type="entry name" value="Nitrile hydratase alpha chain"/>
    <property type="match status" value="1"/>
</dbReference>
<comment type="caution">
    <text evidence="4">The sequence shown here is derived from an EMBL/GenBank/DDBJ whole genome shotgun (WGS) entry which is preliminary data.</text>
</comment>
<organism evidence="4 5">
    <name type="scientific">Nakamurella alba</name>
    <dbReference type="NCBI Taxonomy" id="2665158"/>
    <lineage>
        <taxon>Bacteria</taxon>
        <taxon>Bacillati</taxon>
        <taxon>Actinomycetota</taxon>
        <taxon>Actinomycetes</taxon>
        <taxon>Nakamurellales</taxon>
        <taxon>Nakamurellaceae</taxon>
        <taxon>Nakamurella</taxon>
    </lineage>
</organism>